<organism evidence="2 3">
    <name type="scientific">Allofournierella massiliensis</name>
    <dbReference type="NCBI Taxonomy" id="1650663"/>
    <lineage>
        <taxon>Bacteria</taxon>
        <taxon>Bacillati</taxon>
        <taxon>Bacillota</taxon>
        <taxon>Clostridia</taxon>
        <taxon>Eubacteriales</taxon>
        <taxon>Oscillospiraceae</taxon>
        <taxon>Allofournierella</taxon>
    </lineage>
</organism>
<name>A0A4R1R7M5_9FIRM</name>
<evidence type="ECO:0000313" key="3">
    <source>
        <dbReference type="Proteomes" id="UP000295184"/>
    </source>
</evidence>
<dbReference type="Proteomes" id="UP000295184">
    <property type="component" value="Unassembled WGS sequence"/>
</dbReference>
<sequence length="189" mass="21456">MDQGFEQGFALIMEADTEYQFYQALFLHYGRKHPECSIECLNDPVTFEPYYIVHGSFGKRIVRLNAVGTITQIHNSASWFSNRCLSGHPQAKNWTVFLCYDMDDYSSDVSKFYEGDWAQFRRQRGYRGYFSVGSGWDQSIHGAVSAPDLCRHPFRPKGGRPAQAPVRSPAQQTCDPQSLPQGGTLPRSD</sequence>
<comment type="caution">
    <text evidence="2">The sequence shown here is derived from an EMBL/GenBank/DDBJ whole genome shotgun (WGS) entry which is preliminary data.</text>
</comment>
<gene>
    <name evidence="2" type="ORF">EDD77_10178</name>
</gene>
<accession>A0A4R1R7M5</accession>
<reference evidence="2 3" key="1">
    <citation type="submission" date="2019-03" db="EMBL/GenBank/DDBJ databases">
        <title>Genomic Encyclopedia of Type Strains, Phase IV (KMG-IV): sequencing the most valuable type-strain genomes for metagenomic binning, comparative biology and taxonomic classification.</title>
        <authorList>
            <person name="Goeker M."/>
        </authorList>
    </citation>
    <scope>NUCLEOTIDE SEQUENCE [LARGE SCALE GENOMIC DNA]</scope>
    <source>
        <strain evidence="2 3">DSM 100451</strain>
    </source>
</reference>
<dbReference type="STRING" id="1650663.GCA_001486665_01677"/>
<evidence type="ECO:0000256" key="1">
    <source>
        <dbReference type="SAM" id="MobiDB-lite"/>
    </source>
</evidence>
<protein>
    <submittedName>
        <fullName evidence="2">Uncharacterized protein</fullName>
    </submittedName>
</protein>
<feature type="compositionally biased region" description="Polar residues" evidence="1">
    <location>
        <begin position="169"/>
        <end position="181"/>
    </location>
</feature>
<dbReference type="EMBL" id="SLUM01000001">
    <property type="protein sequence ID" value="TCL61624.1"/>
    <property type="molecule type" value="Genomic_DNA"/>
</dbReference>
<dbReference type="AlphaFoldDB" id="A0A4R1R7M5"/>
<evidence type="ECO:0000313" key="2">
    <source>
        <dbReference type="EMBL" id="TCL61624.1"/>
    </source>
</evidence>
<feature type="region of interest" description="Disordered" evidence="1">
    <location>
        <begin position="151"/>
        <end position="189"/>
    </location>
</feature>
<proteinExistence type="predicted"/>